<accession>A0A1I4DEW8</accession>
<reference evidence="1 2" key="1">
    <citation type="submission" date="2016-10" db="EMBL/GenBank/DDBJ databases">
        <authorList>
            <person name="Varghese N."/>
            <person name="Submissions S."/>
        </authorList>
    </citation>
    <scope>NUCLEOTIDE SEQUENCE [LARGE SCALE GENOMIC DNA]</scope>
    <source>
        <strain evidence="1 2">DSM 16392</strain>
    </source>
</reference>
<evidence type="ECO:0000313" key="2">
    <source>
        <dbReference type="Proteomes" id="UP000199598"/>
    </source>
</evidence>
<sequence>MTDSFSETLNVEDARELETTMQEVNTLAKEFSSELGKGLQSAVTSGKDLQSILSQVALNMSSSALNSALKPLENLLSAGISSAIGNVAGVTPFAKGGVVSSPTMFAAGNTGLGVMGEAGAEAILPLQRGNDGRLGVAMNAGNTQPSVTINVATQDVRSFERSQGQIAMIMARATGRGRRGL</sequence>
<keyword evidence="2" id="KW-1185">Reference proteome</keyword>
<name>A0A1I4DEW8_9HYPH</name>
<organism evidence="1 2">
    <name type="scientific">Pseudovibrio ascidiaceicola</name>
    <dbReference type="NCBI Taxonomy" id="285279"/>
    <lineage>
        <taxon>Bacteria</taxon>
        <taxon>Pseudomonadati</taxon>
        <taxon>Pseudomonadota</taxon>
        <taxon>Alphaproteobacteria</taxon>
        <taxon>Hyphomicrobiales</taxon>
        <taxon>Stappiaceae</taxon>
        <taxon>Pseudovibrio</taxon>
    </lineage>
</organism>
<dbReference type="RefSeq" id="WP_093522064.1">
    <property type="nucleotide sequence ID" value="NZ_FOSK01000011.1"/>
</dbReference>
<protein>
    <submittedName>
        <fullName evidence="1">Phage tail tape measure protein, lambda family</fullName>
    </submittedName>
</protein>
<comment type="caution">
    <text evidence="1">The sequence shown here is derived from an EMBL/GenBank/DDBJ whole genome shotgun (WGS) entry which is preliminary data.</text>
</comment>
<proteinExistence type="predicted"/>
<gene>
    <name evidence="1" type="ORF">SAMN04488518_111111</name>
</gene>
<dbReference type="EMBL" id="FOSK01000011">
    <property type="protein sequence ID" value="SFK90977.1"/>
    <property type="molecule type" value="Genomic_DNA"/>
</dbReference>
<dbReference type="Proteomes" id="UP000199598">
    <property type="component" value="Unassembled WGS sequence"/>
</dbReference>
<evidence type="ECO:0000313" key="1">
    <source>
        <dbReference type="EMBL" id="SFK90977.1"/>
    </source>
</evidence>